<reference evidence="1 2" key="1">
    <citation type="journal article" date="2021" name="Elife">
        <title>Chloroplast acquisition without the gene transfer in kleptoplastic sea slugs, Plakobranchus ocellatus.</title>
        <authorList>
            <person name="Maeda T."/>
            <person name="Takahashi S."/>
            <person name="Yoshida T."/>
            <person name="Shimamura S."/>
            <person name="Takaki Y."/>
            <person name="Nagai Y."/>
            <person name="Toyoda A."/>
            <person name="Suzuki Y."/>
            <person name="Arimoto A."/>
            <person name="Ishii H."/>
            <person name="Satoh N."/>
            <person name="Nishiyama T."/>
            <person name="Hasebe M."/>
            <person name="Maruyama T."/>
            <person name="Minagawa J."/>
            <person name="Obokata J."/>
            <person name="Shigenobu S."/>
        </authorList>
    </citation>
    <scope>NUCLEOTIDE SEQUENCE [LARGE SCALE GENOMIC DNA]</scope>
</reference>
<keyword evidence="2" id="KW-1185">Reference proteome</keyword>
<dbReference type="EMBL" id="BLXT01007309">
    <property type="protein sequence ID" value="GFO38416.1"/>
    <property type="molecule type" value="Genomic_DNA"/>
</dbReference>
<proteinExistence type="predicted"/>
<evidence type="ECO:0000313" key="2">
    <source>
        <dbReference type="Proteomes" id="UP000735302"/>
    </source>
</evidence>
<accession>A0AAV4D340</accession>
<name>A0AAV4D340_9GAST</name>
<evidence type="ECO:0000313" key="1">
    <source>
        <dbReference type="EMBL" id="GFO38416.1"/>
    </source>
</evidence>
<sequence length="96" mass="10976">MNFYQRFIPNLASTLRLLYQVINTSKPRQAQLDQQNDPILLCKQASLGRGNYAGPSLHGLSNRSDMRCIRCGYRRRPGTVRTWSLGTTRLFQSTTV</sequence>
<dbReference type="AlphaFoldDB" id="A0AAV4D340"/>
<organism evidence="1 2">
    <name type="scientific">Plakobranchus ocellatus</name>
    <dbReference type="NCBI Taxonomy" id="259542"/>
    <lineage>
        <taxon>Eukaryota</taxon>
        <taxon>Metazoa</taxon>
        <taxon>Spiralia</taxon>
        <taxon>Lophotrochozoa</taxon>
        <taxon>Mollusca</taxon>
        <taxon>Gastropoda</taxon>
        <taxon>Heterobranchia</taxon>
        <taxon>Euthyneura</taxon>
        <taxon>Panpulmonata</taxon>
        <taxon>Sacoglossa</taxon>
        <taxon>Placobranchoidea</taxon>
        <taxon>Plakobranchidae</taxon>
        <taxon>Plakobranchus</taxon>
    </lineage>
</organism>
<gene>
    <name evidence="1" type="ORF">PoB_006492100</name>
</gene>
<protein>
    <submittedName>
        <fullName evidence="1">Uncharacterized protein</fullName>
    </submittedName>
</protein>
<comment type="caution">
    <text evidence="1">The sequence shown here is derived from an EMBL/GenBank/DDBJ whole genome shotgun (WGS) entry which is preliminary data.</text>
</comment>
<dbReference type="Proteomes" id="UP000735302">
    <property type="component" value="Unassembled WGS sequence"/>
</dbReference>